<dbReference type="CDD" id="cd09281">
    <property type="entry name" value="UPF0066"/>
    <property type="match status" value="1"/>
</dbReference>
<dbReference type="InterPro" id="IPR040372">
    <property type="entry name" value="YaeB-like"/>
</dbReference>
<dbReference type="PROSITE" id="PS01318">
    <property type="entry name" value="TSAA_1"/>
    <property type="match status" value="1"/>
</dbReference>
<dbReference type="PROSITE" id="PS51668">
    <property type="entry name" value="TSAA_2"/>
    <property type="match status" value="1"/>
</dbReference>
<dbReference type="InterPro" id="IPR041369">
    <property type="entry name" value="TrmO_C"/>
</dbReference>
<protein>
    <submittedName>
        <fullName evidence="4">tRNA (N6-threonylcarbamoyladenosine(37)-N6)-methyltransferase TrmO</fullName>
    </submittedName>
</protein>
<dbReference type="InterPro" id="IPR023368">
    <property type="entry name" value="UPF0066_cons_site"/>
</dbReference>
<feature type="domain" description="TsaA-like" evidence="3">
    <location>
        <begin position="1"/>
        <end position="151"/>
    </location>
</feature>
<comment type="caution">
    <text evidence="4">The sequence shown here is derived from an EMBL/GenBank/DDBJ whole genome shotgun (WGS) entry which is preliminary data.</text>
</comment>
<comment type="similarity">
    <text evidence="2">Belongs to the tRNA methyltransferase O family.</text>
</comment>
<dbReference type="InterPro" id="IPR023370">
    <property type="entry name" value="TrmO-like_N"/>
</dbReference>
<dbReference type="Pfam" id="PF01980">
    <property type="entry name" value="TrmO_N"/>
    <property type="match status" value="1"/>
</dbReference>
<sequence>MKIIGYIHTDFKEKFGIPRQSGLVRTPGRIVLEPPYNDPQALRGLEEFSHIWVIWDFSLAHGENSGKDDEDDCWTPTVRPPRLGGNKRVGVFASRSPFRPNHMGLSCLKIESIDVQAKGGPVIHVSGADMADKTPVYDIKPYIPYADCIQDAKGGFADGAPSTIQVEFGCHVPDMVTEEMTQCIRQILAQDPRPSYKDDAERIYGMSYGGLDIRFKGTKQKITVVDISEETR</sequence>
<dbReference type="InterPro" id="IPR036413">
    <property type="entry name" value="YaeB-like_sf"/>
</dbReference>
<reference evidence="4" key="1">
    <citation type="submission" date="2020-10" db="EMBL/GenBank/DDBJ databases">
        <authorList>
            <person name="Gilroy R."/>
        </authorList>
    </citation>
    <scope>NUCLEOTIDE SEQUENCE</scope>
    <source>
        <strain evidence="4">11300</strain>
    </source>
</reference>
<dbReference type="EMBL" id="DVMO01000035">
    <property type="protein sequence ID" value="HIU27177.1"/>
    <property type="molecule type" value="Genomic_DNA"/>
</dbReference>
<dbReference type="Proteomes" id="UP000824091">
    <property type="component" value="Unassembled WGS sequence"/>
</dbReference>
<accession>A0A9D1I3M1</accession>
<dbReference type="Pfam" id="PF18389">
    <property type="entry name" value="TrmO_C"/>
    <property type="match status" value="1"/>
</dbReference>
<evidence type="ECO:0000313" key="5">
    <source>
        <dbReference type="Proteomes" id="UP000824091"/>
    </source>
</evidence>
<proteinExistence type="inferred from homology"/>
<dbReference type="Gene3D" id="2.40.30.70">
    <property type="entry name" value="YaeB-like"/>
    <property type="match status" value="1"/>
</dbReference>
<evidence type="ECO:0000259" key="3">
    <source>
        <dbReference type="PROSITE" id="PS51668"/>
    </source>
</evidence>
<keyword evidence="1" id="KW-0949">S-adenosyl-L-methionine</keyword>
<dbReference type="Gene3D" id="3.30.2310.10">
    <property type="entry name" value="YaeB-like"/>
    <property type="match status" value="1"/>
</dbReference>
<evidence type="ECO:0000313" key="4">
    <source>
        <dbReference type="EMBL" id="HIU27177.1"/>
    </source>
</evidence>
<dbReference type="NCBIfam" id="TIGR00104">
    <property type="entry name" value="tRNA_TsaA"/>
    <property type="match status" value="1"/>
</dbReference>
<name>A0A9D1I3M1_9FIRM</name>
<dbReference type="PANTHER" id="PTHR12818">
    <property type="entry name" value="TRNA (ADENINE(37)-N6)-METHYLTRANSFERASE"/>
    <property type="match status" value="1"/>
</dbReference>
<dbReference type="InterPro" id="IPR036414">
    <property type="entry name" value="YaeB_N_sf"/>
</dbReference>
<evidence type="ECO:0000256" key="2">
    <source>
        <dbReference type="ARBA" id="ARBA00033753"/>
    </source>
</evidence>
<reference evidence="4" key="2">
    <citation type="journal article" date="2021" name="PeerJ">
        <title>Extensive microbial diversity within the chicken gut microbiome revealed by metagenomics and culture.</title>
        <authorList>
            <person name="Gilroy R."/>
            <person name="Ravi A."/>
            <person name="Getino M."/>
            <person name="Pursley I."/>
            <person name="Horton D.L."/>
            <person name="Alikhan N.F."/>
            <person name="Baker D."/>
            <person name="Gharbi K."/>
            <person name="Hall N."/>
            <person name="Watson M."/>
            <person name="Adriaenssens E.M."/>
            <person name="Foster-Nyarko E."/>
            <person name="Jarju S."/>
            <person name="Secka A."/>
            <person name="Antonio M."/>
            <person name="Oren A."/>
            <person name="Chaudhuri R.R."/>
            <person name="La Ragione R."/>
            <person name="Hildebrand F."/>
            <person name="Pallen M.J."/>
        </authorList>
    </citation>
    <scope>NUCLEOTIDE SEQUENCE</scope>
    <source>
        <strain evidence="4">11300</strain>
    </source>
</reference>
<gene>
    <name evidence="4" type="primary">tsaA</name>
    <name evidence="4" type="ORF">IAD16_02195</name>
</gene>
<dbReference type="PANTHER" id="PTHR12818:SF0">
    <property type="entry name" value="TRNA (ADENINE(37)-N6)-METHYLTRANSFERASE"/>
    <property type="match status" value="1"/>
</dbReference>
<organism evidence="4 5">
    <name type="scientific">Candidatus Fimisoma avicola</name>
    <dbReference type="NCBI Taxonomy" id="2840826"/>
    <lineage>
        <taxon>Bacteria</taxon>
        <taxon>Bacillati</taxon>
        <taxon>Bacillota</taxon>
        <taxon>Clostridia</taxon>
        <taxon>Eubacteriales</taxon>
        <taxon>Candidatus Fimisoma</taxon>
    </lineage>
</organism>
<dbReference type="SUPFAM" id="SSF118196">
    <property type="entry name" value="YaeB-like"/>
    <property type="match status" value="1"/>
</dbReference>
<evidence type="ECO:0000256" key="1">
    <source>
        <dbReference type="ARBA" id="ARBA00022691"/>
    </source>
</evidence>
<dbReference type="AlphaFoldDB" id="A0A9D1I3M1"/>